<name>A0A6S6QX62_9HYPH</name>
<reference evidence="1 2" key="1">
    <citation type="submission" date="2020-08" db="EMBL/GenBank/DDBJ databases">
        <title>Genome sequence of Rhizobiales bacterium strain IZ6.</title>
        <authorList>
            <person name="Nakai R."/>
            <person name="Naganuma T."/>
        </authorList>
    </citation>
    <scope>NUCLEOTIDE SEQUENCE [LARGE SCALE GENOMIC DNA]</scope>
    <source>
        <strain evidence="1 2">IZ6</strain>
    </source>
</reference>
<proteinExistence type="predicted"/>
<gene>
    <name evidence="1" type="ORF">IZ6_23650</name>
</gene>
<protein>
    <submittedName>
        <fullName evidence="1">Flagellar protein</fullName>
    </submittedName>
</protein>
<dbReference type="KEGG" id="tso:IZ6_23650"/>
<keyword evidence="2" id="KW-1185">Reference proteome</keyword>
<sequence length="621" mass="64023">MIMSSSINGTGIFNASYSRALTQMRARLDSLSLQLATGQKSQDYAGLGNDRTIALSVRGKLSAVDSYQSNLTQVSLRTNLMMTSLTGLVDIAADTRGDLDPNNYLLAGSKTLAQSAARTRFDTAVEALNVDVAGVYLFGGRDVDSRPVASASEIFDGTVGRDGLLTVIQQRRAADLGADGRGRLTQATAAGATVTLAESAAVNAFGFKLGAVSTNQPGAFGVTSASGSPPQITVQVMGTPKPGDVVRVALTLPDGSTEEIKLTASNNPPAPELVAQANGSQLPVGTLGTTALNDPMVGLVAGDTLTINGQTISVVAGVPGAGQISTTATVDDLMTQIEGLTGVANAELDPATRQVRITSTNGTDLAITGTVGAKLGINGTVKAEELEKHTFQIAYTGAGTVDLNATAQNFASALDGAVKKQATTSLAAASSVQGSRDFFGEPPQRVGSMPPETATTLVDGTATTVDWYKGESGAGSARLTQVARIDSTLTANYGARANEDGIREFMENLGAFAAMELDSNSTLGKKQYGELIERTRPAMAEDGGAASLRAVATDITQVAAFSQAAGERHKTQKATLETMLANVEGISKEEVAANILALQTNLQASYQTTAIISQLSLVNFL</sequence>
<keyword evidence="1" id="KW-0282">Flagellum</keyword>
<organism evidence="1 2">
    <name type="scientific">Terrihabitans soli</name>
    <dbReference type="NCBI Taxonomy" id="708113"/>
    <lineage>
        <taxon>Bacteria</taxon>
        <taxon>Pseudomonadati</taxon>
        <taxon>Pseudomonadota</taxon>
        <taxon>Alphaproteobacteria</taxon>
        <taxon>Hyphomicrobiales</taxon>
        <taxon>Terrihabitans</taxon>
    </lineage>
</organism>
<evidence type="ECO:0000313" key="1">
    <source>
        <dbReference type="EMBL" id="BCJ91630.1"/>
    </source>
</evidence>
<dbReference type="Proteomes" id="UP000515317">
    <property type="component" value="Chromosome"/>
</dbReference>
<keyword evidence="1" id="KW-0969">Cilium</keyword>
<dbReference type="SUPFAM" id="SSF64518">
    <property type="entry name" value="Phase 1 flagellin"/>
    <property type="match status" value="1"/>
</dbReference>
<accession>A0A6S6QX62</accession>
<dbReference type="AlphaFoldDB" id="A0A6S6QX62"/>
<evidence type="ECO:0000313" key="2">
    <source>
        <dbReference type="Proteomes" id="UP000515317"/>
    </source>
</evidence>
<dbReference type="EMBL" id="AP023361">
    <property type="protein sequence ID" value="BCJ91630.1"/>
    <property type="molecule type" value="Genomic_DNA"/>
</dbReference>
<keyword evidence="1" id="KW-0966">Cell projection</keyword>